<comment type="caution">
    <text evidence="1">The sequence shown here is derived from an EMBL/GenBank/DDBJ whole genome shotgun (WGS) entry which is preliminary data.</text>
</comment>
<dbReference type="Proteomes" id="UP000556843">
    <property type="component" value="Unassembled WGS sequence"/>
</dbReference>
<sequence>MSVDHQLVKRFRHEAGDRIAEQRRLDQISGVAAMSGEDERQYARAVIAQILEEYARAEINAGRTPLDAETEEQYAAAVHAALFGVGRLQPLLDDPEVENIDINGADQVFVGYADGREAKVDPVAESDEELVELIQILGAYSGLSSRPFDSANPQLDLRLPDGSRLSAVMDVTRRPALSIRRARMGKVFMSDLVGNGTLTPEVGHFLACAVRARKNIMIAGATNAGKTTLLRALANEIPPAERLITVERALELGLDTFADLHPNVVAFEERLPNSEGQGMISMAELVRRSLRMNPSRVIVGEVLGDEIVTMLNAMSQGNDGSLSTIHANSSHEVFNRISTYALQASERLPIEASQMLVAGAVNFVVFIQRRNNYQTGGRLQRMVTSIREVNGVDGRVLSSEIFAETPDGRVVPHAPIACLDDLVAFGYRGNWA</sequence>
<evidence type="ECO:0000313" key="1">
    <source>
        <dbReference type="EMBL" id="NUV76481.1"/>
    </source>
</evidence>
<gene>
    <name evidence="1" type="ORF">G6W56_20495</name>
</gene>
<keyword evidence="2" id="KW-1185">Reference proteome</keyword>
<dbReference type="EMBL" id="JAANNW010000018">
    <property type="protein sequence ID" value="NUV76481.1"/>
    <property type="molecule type" value="Genomic_DNA"/>
</dbReference>
<accession>A0ACC7Y407</accession>
<evidence type="ECO:0000313" key="2">
    <source>
        <dbReference type="Proteomes" id="UP000556843"/>
    </source>
</evidence>
<protein>
    <submittedName>
        <fullName evidence="1">CpaF family protein</fullName>
    </submittedName>
</protein>
<name>A0ACC7Y407_9ACTN</name>
<reference evidence="1" key="1">
    <citation type="submission" date="2020-03" db="EMBL/GenBank/DDBJ databases">
        <title>Complete genome sequence of sixteen Streptomyces strains facilitates identification of candidate genes involved in plant growth-promotion in grain legumes and cereals.</title>
        <authorList>
            <person name="Gopalakrishnan S."/>
            <person name="Thakur V."/>
            <person name="Saxena R."/>
            <person name="Vadlamudi S."/>
            <person name="Purohit S."/>
            <person name="Kumar V."/>
            <person name="Rathore A."/>
            <person name="Chitikineni A."/>
            <person name="Varshney R.K."/>
        </authorList>
    </citation>
    <scope>NUCLEOTIDE SEQUENCE</scope>
    <source>
        <strain evidence="1">CAI-93</strain>
    </source>
</reference>
<proteinExistence type="predicted"/>
<organism evidence="1 2">
    <name type="scientific">Streptomyces fungicidicus</name>
    <dbReference type="NCBI Taxonomy" id="68203"/>
    <lineage>
        <taxon>Bacteria</taxon>
        <taxon>Bacillati</taxon>
        <taxon>Actinomycetota</taxon>
        <taxon>Actinomycetes</taxon>
        <taxon>Kitasatosporales</taxon>
        <taxon>Streptomycetaceae</taxon>
        <taxon>Streptomyces</taxon>
    </lineage>
</organism>